<dbReference type="InterPro" id="IPR032569">
    <property type="entry name" value="NPM1_C"/>
</dbReference>
<feature type="region of interest" description="Disordered" evidence="11">
    <location>
        <begin position="117"/>
        <end position="226"/>
    </location>
</feature>
<gene>
    <name evidence="14" type="ORF">EOD39_17523</name>
</gene>
<dbReference type="GO" id="GO:0005654">
    <property type="term" value="C:nucleoplasm"/>
    <property type="evidence" value="ECO:0007669"/>
    <property type="project" value="UniProtKB-SubCell"/>
</dbReference>
<dbReference type="AlphaFoldDB" id="A0A444V374"/>
<dbReference type="FunFam" id="2.60.120.340:FF:000007">
    <property type="entry name" value="Nucleophosmin 1a"/>
    <property type="match status" value="1"/>
</dbReference>
<dbReference type="GO" id="GO:0010824">
    <property type="term" value="P:regulation of centrosome duplication"/>
    <property type="evidence" value="ECO:0007669"/>
    <property type="project" value="TreeGrafter"/>
</dbReference>
<keyword evidence="7" id="KW-0597">Phosphoprotein</keyword>
<dbReference type="GO" id="GO:0003682">
    <property type="term" value="F:chromatin binding"/>
    <property type="evidence" value="ECO:0007669"/>
    <property type="project" value="TreeGrafter"/>
</dbReference>
<accession>A0A444V374</accession>
<dbReference type="GO" id="GO:0005737">
    <property type="term" value="C:cytoplasm"/>
    <property type="evidence" value="ECO:0007669"/>
    <property type="project" value="UniProtKB-SubCell"/>
</dbReference>
<dbReference type="FunFam" id="1.10.10.2100:FF:000001">
    <property type="entry name" value="Nucleophosmin 1"/>
    <property type="match status" value="1"/>
</dbReference>
<keyword evidence="15" id="KW-1185">Reference proteome</keyword>
<dbReference type="GO" id="GO:0000056">
    <property type="term" value="P:ribosomal small subunit export from nucleus"/>
    <property type="evidence" value="ECO:0007669"/>
    <property type="project" value="TreeGrafter"/>
</dbReference>
<evidence type="ECO:0000256" key="10">
    <source>
        <dbReference type="ARBA" id="ARBA00023242"/>
    </source>
</evidence>
<dbReference type="PANTHER" id="PTHR22747:SF42">
    <property type="entry name" value="NUCLEOPHOSMIN"/>
    <property type="match status" value="1"/>
</dbReference>
<evidence type="ECO:0000256" key="11">
    <source>
        <dbReference type="SAM" id="MobiDB-lite"/>
    </source>
</evidence>
<feature type="compositionally biased region" description="Low complexity" evidence="11">
    <location>
        <begin position="151"/>
        <end position="165"/>
    </location>
</feature>
<evidence type="ECO:0000256" key="8">
    <source>
        <dbReference type="ARBA" id="ARBA00022884"/>
    </source>
</evidence>
<name>A0A444V374_ACIRT</name>
<comment type="similarity">
    <text evidence="4">Belongs to the nucleoplasmin family.</text>
</comment>
<protein>
    <recommendedName>
        <fullName evidence="5">Nucleophosmin</fullName>
    </recommendedName>
</protein>
<evidence type="ECO:0000256" key="5">
    <source>
        <dbReference type="ARBA" id="ARBA00020749"/>
    </source>
</evidence>
<comment type="subcellular location">
    <subcellularLocation>
        <location evidence="1">Cytoplasm</location>
    </subcellularLocation>
    <subcellularLocation>
        <location evidence="2">Nucleus</location>
        <location evidence="2">Nucleolus</location>
    </subcellularLocation>
    <subcellularLocation>
        <location evidence="3">Nucleus</location>
        <location evidence="3">Nucleoplasm</location>
    </subcellularLocation>
</comment>
<dbReference type="GO" id="GO:0042274">
    <property type="term" value="P:ribosomal small subunit biogenesis"/>
    <property type="evidence" value="ECO:0007669"/>
    <property type="project" value="TreeGrafter"/>
</dbReference>
<dbReference type="GO" id="GO:1990904">
    <property type="term" value="C:ribonucleoprotein complex"/>
    <property type="evidence" value="ECO:0007669"/>
    <property type="project" value="TreeGrafter"/>
</dbReference>
<dbReference type="PANTHER" id="PTHR22747">
    <property type="entry name" value="NUCLEOPLASMIN"/>
    <property type="match status" value="1"/>
</dbReference>
<organism evidence="14 15">
    <name type="scientific">Acipenser ruthenus</name>
    <name type="common">Sterlet sturgeon</name>
    <dbReference type="NCBI Taxonomy" id="7906"/>
    <lineage>
        <taxon>Eukaryota</taxon>
        <taxon>Metazoa</taxon>
        <taxon>Chordata</taxon>
        <taxon>Craniata</taxon>
        <taxon>Vertebrata</taxon>
        <taxon>Euteleostomi</taxon>
        <taxon>Actinopterygii</taxon>
        <taxon>Chondrostei</taxon>
        <taxon>Acipenseriformes</taxon>
        <taxon>Acipenseridae</taxon>
        <taxon>Acipenser</taxon>
    </lineage>
</organism>
<keyword evidence="8" id="KW-0694">RNA-binding</keyword>
<evidence type="ECO:0000256" key="4">
    <source>
        <dbReference type="ARBA" id="ARBA00010744"/>
    </source>
</evidence>
<dbReference type="GO" id="GO:0000055">
    <property type="term" value="P:ribosomal large subunit export from nucleus"/>
    <property type="evidence" value="ECO:0007669"/>
    <property type="project" value="TreeGrafter"/>
</dbReference>
<dbReference type="EMBL" id="SCEB01002909">
    <property type="protein sequence ID" value="RXM94861.1"/>
    <property type="molecule type" value="Genomic_DNA"/>
</dbReference>
<evidence type="ECO:0000259" key="12">
    <source>
        <dbReference type="Pfam" id="PF03066"/>
    </source>
</evidence>
<evidence type="ECO:0000256" key="3">
    <source>
        <dbReference type="ARBA" id="ARBA00004642"/>
    </source>
</evidence>
<dbReference type="InterPro" id="IPR024057">
    <property type="entry name" value="Nucleoplasmin_core_dom"/>
</dbReference>
<dbReference type="GO" id="GO:0042393">
    <property type="term" value="F:histone binding"/>
    <property type="evidence" value="ECO:0007669"/>
    <property type="project" value="TreeGrafter"/>
</dbReference>
<dbReference type="SUPFAM" id="SSF69203">
    <property type="entry name" value="Nucleoplasmin-like core domain"/>
    <property type="match status" value="1"/>
</dbReference>
<reference evidence="14 15" key="1">
    <citation type="submission" date="2019-01" db="EMBL/GenBank/DDBJ databases">
        <title>Draft Genome and Complete Hox-Cluster Characterization of the Sterlet Sturgeon (Acipenser ruthenus).</title>
        <authorList>
            <person name="Wei Q."/>
        </authorList>
    </citation>
    <scope>NUCLEOTIDE SEQUENCE [LARGE SCALE GENOMIC DNA]</scope>
    <source>
        <strain evidence="14">WHYD16114868_AA</strain>
        <tissue evidence="14">Blood</tissue>
    </source>
</reference>
<dbReference type="Proteomes" id="UP000289886">
    <property type="component" value="Unassembled WGS sequence"/>
</dbReference>
<dbReference type="GO" id="GO:0042802">
    <property type="term" value="F:identical protein binding"/>
    <property type="evidence" value="ECO:0007669"/>
    <property type="project" value="UniProtKB-ARBA"/>
</dbReference>
<dbReference type="InterPro" id="IPR036824">
    <property type="entry name" value="Nucleoplasmin_core_dom_sf"/>
</dbReference>
<feature type="compositionally biased region" description="Basic and acidic residues" evidence="11">
    <location>
        <begin position="184"/>
        <end position="193"/>
    </location>
</feature>
<dbReference type="GO" id="GO:0042273">
    <property type="term" value="P:ribosomal large subunit biogenesis"/>
    <property type="evidence" value="ECO:0007669"/>
    <property type="project" value="TreeGrafter"/>
</dbReference>
<evidence type="ECO:0000259" key="13">
    <source>
        <dbReference type="Pfam" id="PF16276"/>
    </source>
</evidence>
<dbReference type="Pfam" id="PF03066">
    <property type="entry name" value="Nucleoplasmin"/>
    <property type="match status" value="1"/>
</dbReference>
<feature type="domain" description="Nucleophosmin C-terminal" evidence="13">
    <location>
        <begin position="214"/>
        <end position="259"/>
    </location>
</feature>
<keyword evidence="6" id="KW-0963">Cytoplasm</keyword>
<feature type="domain" description="Nucleoplasmin core" evidence="12">
    <location>
        <begin position="20"/>
        <end position="119"/>
    </location>
</feature>
<dbReference type="Gene3D" id="1.10.10.2100">
    <property type="match status" value="1"/>
</dbReference>
<sequence length="264" mass="29180">MEDSMASEMDMGPIRPQNFLFACELKAAKEFKFNPDENGSEHQLSLRTVCVDGSTKDELHVVEVEGLNAEGEQIKATLAALKPSVHPTVSLGGFEITPPVVFRLKKGSGPIHISGQHLVALDNDMSSDEDNEDEEEMEDYKTAIKRPANVQATKTIQPPQKTPTKGAPKENGKQSKPSTPAQKQEPKTPDGKGKQGPKPKTPKSPKGPMSISAIKEKMQSTFKGGSLPKVETKFENFVKNCFKVEDQKIIQDLWKWRQTLVEKK</sequence>
<dbReference type="Pfam" id="PF16276">
    <property type="entry name" value="NPM1-C"/>
    <property type="match status" value="1"/>
</dbReference>
<dbReference type="InterPro" id="IPR004301">
    <property type="entry name" value="Nucleoplasmin"/>
</dbReference>
<dbReference type="GO" id="GO:0005813">
    <property type="term" value="C:centrosome"/>
    <property type="evidence" value="ECO:0007669"/>
    <property type="project" value="TreeGrafter"/>
</dbReference>
<evidence type="ECO:0000256" key="1">
    <source>
        <dbReference type="ARBA" id="ARBA00004496"/>
    </source>
</evidence>
<evidence type="ECO:0000256" key="6">
    <source>
        <dbReference type="ARBA" id="ARBA00022490"/>
    </source>
</evidence>
<keyword evidence="9" id="KW-0143">Chaperone</keyword>
<dbReference type="GO" id="GO:0045944">
    <property type="term" value="P:positive regulation of transcription by RNA polymerase II"/>
    <property type="evidence" value="ECO:0007669"/>
    <property type="project" value="TreeGrafter"/>
</dbReference>
<dbReference type="GO" id="GO:0006338">
    <property type="term" value="P:chromatin remodeling"/>
    <property type="evidence" value="ECO:0007669"/>
    <property type="project" value="TreeGrafter"/>
</dbReference>
<comment type="caution">
    <text evidence="14">The sequence shown here is derived from an EMBL/GenBank/DDBJ whole genome shotgun (WGS) entry which is preliminary data.</text>
</comment>
<evidence type="ECO:0000256" key="7">
    <source>
        <dbReference type="ARBA" id="ARBA00022553"/>
    </source>
</evidence>
<keyword evidence="10" id="KW-0539">Nucleus</keyword>
<proteinExistence type="inferred from homology"/>
<feature type="compositionally biased region" description="Acidic residues" evidence="11">
    <location>
        <begin position="125"/>
        <end position="138"/>
    </location>
</feature>
<dbReference type="GO" id="GO:0003723">
    <property type="term" value="F:RNA binding"/>
    <property type="evidence" value="ECO:0007669"/>
    <property type="project" value="UniProtKB-KW"/>
</dbReference>
<evidence type="ECO:0000313" key="14">
    <source>
        <dbReference type="EMBL" id="RXM94861.1"/>
    </source>
</evidence>
<dbReference type="Gene3D" id="2.60.120.340">
    <property type="entry name" value="Nucleoplasmin core domain"/>
    <property type="match status" value="1"/>
</dbReference>
<evidence type="ECO:0000256" key="2">
    <source>
        <dbReference type="ARBA" id="ARBA00004604"/>
    </source>
</evidence>
<evidence type="ECO:0000313" key="15">
    <source>
        <dbReference type="Proteomes" id="UP000289886"/>
    </source>
</evidence>
<evidence type="ECO:0000256" key="9">
    <source>
        <dbReference type="ARBA" id="ARBA00023186"/>
    </source>
</evidence>
<dbReference type="GO" id="GO:0005730">
    <property type="term" value="C:nucleolus"/>
    <property type="evidence" value="ECO:0007669"/>
    <property type="project" value="UniProtKB-SubCell"/>
</dbReference>